<sequence length="424" mass="48259">MEEAKTERFSDIVFSWSLEDIFNENLYKNQVEKIPESFHSVWQYFGSYMHPLLEETRAQVHSSMETIDRAPFAEVVGFEECNPHGVGAYGKNVYDIKVDCWRNRFSNRGKEPYKTLPGDLFVLANAKPETVSDLQRVGRSWAFVSVTNVSENENEDDTTSLILKSRHPKSLKSTIAPIHHYFWVFLVNLIPNGRIWKALHMSGNQTIIKEVLCTDSVAQKNNHLCSETNDGIRDKWLVESSSWGLNESQTGAVLACLEMLHCDSKSTVQLIWGPPGTGKTKTTATLLFTLLQMNCRTVICAPTNVAITEVASRFLKIVTKAESKSLFCSLGEVLLFGDKERLKVGAHIEDIYLNHRVKKLGECLGPVTGWRSCFASMTDFLEDCVSHYHVFLENELTEEKEHNGVTELKEKECRKIDLFLLHYH</sequence>
<dbReference type="InterPro" id="IPR027417">
    <property type="entry name" value="P-loop_NTPase"/>
</dbReference>
<comment type="caution">
    <text evidence="3">The sequence shown here is derived from an EMBL/GenBank/DDBJ whole genome shotgun (WGS) entry which is preliminary data.</text>
</comment>
<evidence type="ECO:0000259" key="2">
    <source>
        <dbReference type="Pfam" id="PF20073"/>
    </source>
</evidence>
<evidence type="ECO:0000313" key="3">
    <source>
        <dbReference type="EMBL" id="PQQ00210.1"/>
    </source>
</evidence>
<reference evidence="3 4" key="1">
    <citation type="submission" date="2018-02" db="EMBL/GenBank/DDBJ databases">
        <title>Draft genome of wild Prunus yedoensis var. nudiflora.</title>
        <authorList>
            <person name="Baek S."/>
            <person name="Kim J.-H."/>
            <person name="Choi K."/>
            <person name="Kim G.-B."/>
            <person name="Cho A."/>
            <person name="Jang H."/>
            <person name="Shin C.-H."/>
            <person name="Yu H.-J."/>
            <person name="Mun J.-H."/>
        </authorList>
    </citation>
    <scope>NUCLEOTIDE SEQUENCE [LARGE SCALE GENOMIC DNA]</scope>
    <source>
        <strain evidence="4">cv. Jeju island</strain>
        <tissue evidence="3">Leaf</tissue>
    </source>
</reference>
<proteinExistence type="predicted"/>
<gene>
    <name evidence="3" type="ORF">Pyn_26554</name>
</gene>
<dbReference type="PANTHER" id="PTHR10887">
    <property type="entry name" value="DNA2/NAM7 HELICASE FAMILY"/>
    <property type="match status" value="1"/>
</dbReference>
<dbReference type="Pfam" id="PF20073">
    <property type="entry name" value="DUF6469"/>
    <property type="match status" value="1"/>
</dbReference>
<name>A0A314Y473_PRUYE</name>
<dbReference type="Pfam" id="PF13086">
    <property type="entry name" value="AAA_11"/>
    <property type="match status" value="1"/>
</dbReference>
<evidence type="ECO:0000259" key="1">
    <source>
        <dbReference type="Pfam" id="PF13086"/>
    </source>
</evidence>
<dbReference type="STRING" id="2094558.A0A314Y473"/>
<dbReference type="Gene3D" id="3.40.50.300">
    <property type="entry name" value="P-loop containing nucleotide triphosphate hydrolases"/>
    <property type="match status" value="1"/>
</dbReference>
<dbReference type="InterPro" id="IPR045055">
    <property type="entry name" value="DNA2/NAM7-like"/>
</dbReference>
<dbReference type="PANTHER" id="PTHR10887:SF515">
    <property type="entry name" value="P-LOOP CONTAINING NUCLEOSIDE TRIPHOSPHATE HYDROLASES SUPERFAMILY PROTEIN"/>
    <property type="match status" value="1"/>
</dbReference>
<dbReference type="EMBL" id="PJQY01001728">
    <property type="protein sequence ID" value="PQQ00210.1"/>
    <property type="molecule type" value="Genomic_DNA"/>
</dbReference>
<dbReference type="GO" id="GO:0004386">
    <property type="term" value="F:helicase activity"/>
    <property type="evidence" value="ECO:0007669"/>
    <property type="project" value="InterPro"/>
</dbReference>
<dbReference type="SUPFAM" id="SSF52540">
    <property type="entry name" value="P-loop containing nucleoside triphosphate hydrolases"/>
    <property type="match status" value="1"/>
</dbReference>
<dbReference type="OrthoDB" id="3156807at2759"/>
<feature type="domain" description="DNA2/NAM7 helicase helicase" evidence="1">
    <location>
        <begin position="245"/>
        <end position="363"/>
    </location>
</feature>
<keyword evidence="4" id="KW-1185">Reference proteome</keyword>
<protein>
    <submittedName>
        <fullName evidence="3">Uncharacterized protein</fullName>
    </submittedName>
</protein>
<accession>A0A314Y473</accession>
<dbReference type="InterPro" id="IPR041677">
    <property type="entry name" value="DNA2/NAM7_AAA_11"/>
</dbReference>
<evidence type="ECO:0000313" key="4">
    <source>
        <dbReference type="Proteomes" id="UP000250321"/>
    </source>
</evidence>
<feature type="domain" description="DUF6469" evidence="2">
    <location>
        <begin position="71"/>
        <end position="204"/>
    </location>
</feature>
<organism evidence="3 4">
    <name type="scientific">Prunus yedoensis var. nudiflora</name>
    <dbReference type="NCBI Taxonomy" id="2094558"/>
    <lineage>
        <taxon>Eukaryota</taxon>
        <taxon>Viridiplantae</taxon>
        <taxon>Streptophyta</taxon>
        <taxon>Embryophyta</taxon>
        <taxon>Tracheophyta</taxon>
        <taxon>Spermatophyta</taxon>
        <taxon>Magnoliopsida</taxon>
        <taxon>eudicotyledons</taxon>
        <taxon>Gunneridae</taxon>
        <taxon>Pentapetalae</taxon>
        <taxon>rosids</taxon>
        <taxon>fabids</taxon>
        <taxon>Rosales</taxon>
        <taxon>Rosaceae</taxon>
        <taxon>Amygdaloideae</taxon>
        <taxon>Amygdaleae</taxon>
        <taxon>Prunus</taxon>
    </lineage>
</organism>
<dbReference type="AlphaFoldDB" id="A0A314Y473"/>
<dbReference type="Proteomes" id="UP000250321">
    <property type="component" value="Unassembled WGS sequence"/>
</dbReference>
<dbReference type="InterPro" id="IPR045529">
    <property type="entry name" value="DUF6469"/>
</dbReference>